<feature type="transmembrane region" description="Helical" evidence="6">
    <location>
        <begin position="157"/>
        <end position="176"/>
    </location>
</feature>
<proteinExistence type="inferred from homology"/>
<keyword evidence="4 6" id="KW-1133">Transmembrane helix</keyword>
<feature type="transmembrane region" description="Helical" evidence="6">
    <location>
        <begin position="275"/>
        <end position="297"/>
    </location>
</feature>
<evidence type="ECO:0000256" key="2">
    <source>
        <dbReference type="ARBA" id="ARBA00007362"/>
    </source>
</evidence>
<comment type="subcellular location">
    <subcellularLocation>
        <location evidence="1">Membrane</location>
        <topology evidence="1">Multi-pass membrane protein</topology>
    </subcellularLocation>
</comment>
<evidence type="ECO:0000256" key="6">
    <source>
        <dbReference type="SAM" id="Phobius"/>
    </source>
</evidence>
<feature type="domain" description="EamA" evidence="7">
    <location>
        <begin position="158"/>
        <end position="292"/>
    </location>
</feature>
<evidence type="ECO:0000313" key="8">
    <source>
        <dbReference type="EMBL" id="MBC3950209.1"/>
    </source>
</evidence>
<accession>A0ABR7AZ57</accession>
<feature type="transmembrane region" description="Helical" evidence="6">
    <location>
        <begin position="250"/>
        <end position="269"/>
    </location>
</feature>
<dbReference type="PANTHER" id="PTHR32322:SF2">
    <property type="entry name" value="EAMA DOMAIN-CONTAINING PROTEIN"/>
    <property type="match status" value="1"/>
</dbReference>
<name>A0ABR7AZ57_9PSED</name>
<dbReference type="Proteomes" id="UP000651852">
    <property type="component" value="Unassembled WGS sequence"/>
</dbReference>
<dbReference type="InterPro" id="IPR000620">
    <property type="entry name" value="EamA_dom"/>
</dbReference>
<dbReference type="InterPro" id="IPR050638">
    <property type="entry name" value="AA-Vitamin_Transporters"/>
</dbReference>
<feature type="domain" description="EamA" evidence="7">
    <location>
        <begin position="13"/>
        <end position="142"/>
    </location>
</feature>
<comment type="similarity">
    <text evidence="2">Belongs to the EamA transporter family.</text>
</comment>
<dbReference type="Pfam" id="PF00892">
    <property type="entry name" value="EamA"/>
    <property type="match status" value="2"/>
</dbReference>
<evidence type="ECO:0000256" key="4">
    <source>
        <dbReference type="ARBA" id="ARBA00022989"/>
    </source>
</evidence>
<dbReference type="EMBL" id="JACONW010000038">
    <property type="protein sequence ID" value="MBC3950209.1"/>
    <property type="molecule type" value="Genomic_DNA"/>
</dbReference>
<dbReference type="InterPro" id="IPR037185">
    <property type="entry name" value="EmrE-like"/>
</dbReference>
<keyword evidence="3 6" id="KW-0812">Transmembrane</keyword>
<feature type="transmembrane region" description="Helical" evidence="6">
    <location>
        <begin position="12"/>
        <end position="33"/>
    </location>
</feature>
<evidence type="ECO:0000313" key="9">
    <source>
        <dbReference type="Proteomes" id="UP000651852"/>
    </source>
</evidence>
<reference evidence="8 9" key="1">
    <citation type="submission" date="2020-08" db="EMBL/GenBank/DDBJ databases">
        <title>Putative novel bacterial strains isolated from necrotic wheat leaf tissues caused by Xanthomonas translucens.</title>
        <authorList>
            <person name="Tambong J.T."/>
        </authorList>
    </citation>
    <scope>NUCLEOTIDE SEQUENCE [LARGE SCALE GENOMIC DNA]</scope>
    <source>
        <strain evidence="8 9">DOAB 1069</strain>
    </source>
</reference>
<feature type="transmembrane region" description="Helical" evidence="6">
    <location>
        <begin position="99"/>
        <end position="118"/>
    </location>
</feature>
<evidence type="ECO:0000256" key="1">
    <source>
        <dbReference type="ARBA" id="ARBA00004141"/>
    </source>
</evidence>
<evidence type="ECO:0000259" key="7">
    <source>
        <dbReference type="Pfam" id="PF00892"/>
    </source>
</evidence>
<gene>
    <name evidence="8" type="ORF">H8S59_10565</name>
</gene>
<comment type="caution">
    <text evidence="8">The sequence shown here is derived from an EMBL/GenBank/DDBJ whole genome shotgun (WGS) entry which is preliminary data.</text>
</comment>
<dbReference type="PANTHER" id="PTHR32322">
    <property type="entry name" value="INNER MEMBRANE TRANSPORTER"/>
    <property type="match status" value="1"/>
</dbReference>
<dbReference type="SUPFAM" id="SSF103481">
    <property type="entry name" value="Multidrug resistance efflux transporter EmrE"/>
    <property type="match status" value="2"/>
</dbReference>
<feature type="transmembrane region" description="Helical" evidence="6">
    <location>
        <begin position="39"/>
        <end position="58"/>
    </location>
</feature>
<protein>
    <submittedName>
        <fullName evidence="8">DMT family transporter</fullName>
    </submittedName>
</protein>
<keyword evidence="5 6" id="KW-0472">Membrane</keyword>
<keyword evidence="9" id="KW-1185">Reference proteome</keyword>
<sequence length="309" mass="33410">MNIRKPIDGQAAVMMTVLCTVWGLQQVAIKAAAPDIAPIFQIALRSGFAALMVGVLLMLRWQQMKRRGTWQAGIMVGVLFALEYLAVGEGLRYTSAAHMVIFLYTAPIFVAIGLHFRFRSEHLTLLQWIGILIAFSGVVLAFYAPAAPGVSVLHQRVGDGLGLLAAILWAGTTLTIRGSRLSDAPAPLTLFYQLAGAFVILALMALATGQTGINLTTVAVSSLAYQTIGVSFLSFLVWFWLLGRYLGSRLGVLSFMTPLFGVVFGVWLLDETLESSFVIGSALVLAGILLVSGHDLLRQVLHKRALGRH</sequence>
<organism evidence="8 9">
    <name type="scientific">Pseudomonas folii</name>
    <dbReference type="NCBI Taxonomy" id="2762593"/>
    <lineage>
        <taxon>Bacteria</taxon>
        <taxon>Pseudomonadati</taxon>
        <taxon>Pseudomonadota</taxon>
        <taxon>Gammaproteobacteria</taxon>
        <taxon>Pseudomonadales</taxon>
        <taxon>Pseudomonadaceae</taxon>
        <taxon>Pseudomonas</taxon>
    </lineage>
</organism>
<feature type="transmembrane region" description="Helical" evidence="6">
    <location>
        <begin position="223"/>
        <end position="243"/>
    </location>
</feature>
<feature type="transmembrane region" description="Helical" evidence="6">
    <location>
        <begin position="188"/>
        <end position="208"/>
    </location>
</feature>
<feature type="transmembrane region" description="Helical" evidence="6">
    <location>
        <begin position="70"/>
        <end position="87"/>
    </location>
</feature>
<evidence type="ECO:0000256" key="3">
    <source>
        <dbReference type="ARBA" id="ARBA00022692"/>
    </source>
</evidence>
<feature type="transmembrane region" description="Helical" evidence="6">
    <location>
        <begin position="125"/>
        <end position="145"/>
    </location>
</feature>
<evidence type="ECO:0000256" key="5">
    <source>
        <dbReference type="ARBA" id="ARBA00023136"/>
    </source>
</evidence>
<dbReference type="RefSeq" id="WP_187521381.1">
    <property type="nucleotide sequence ID" value="NZ_JACONW010000038.1"/>
</dbReference>